<dbReference type="PROSITE" id="PS51257">
    <property type="entry name" value="PROKAR_LIPOPROTEIN"/>
    <property type="match status" value="1"/>
</dbReference>
<keyword evidence="3" id="KW-1185">Reference proteome</keyword>
<dbReference type="EMBL" id="QXFH01000070">
    <property type="protein sequence ID" value="RIV34820.1"/>
    <property type="molecule type" value="Genomic_DNA"/>
</dbReference>
<organism evidence="2 3">
    <name type="scientific">Flagellimonas lutimaris</name>
    <dbReference type="NCBI Taxonomy" id="475082"/>
    <lineage>
        <taxon>Bacteria</taxon>
        <taxon>Pseudomonadati</taxon>
        <taxon>Bacteroidota</taxon>
        <taxon>Flavobacteriia</taxon>
        <taxon>Flavobacteriales</taxon>
        <taxon>Flavobacteriaceae</taxon>
        <taxon>Flagellimonas</taxon>
    </lineage>
</organism>
<gene>
    <name evidence="2" type="ORF">D2V08_05435</name>
</gene>
<dbReference type="Proteomes" id="UP000266067">
    <property type="component" value="Unassembled WGS sequence"/>
</dbReference>
<evidence type="ECO:0000256" key="1">
    <source>
        <dbReference type="SAM" id="MobiDB-lite"/>
    </source>
</evidence>
<dbReference type="OrthoDB" id="1150486at2"/>
<keyword evidence="2" id="KW-0808">Transferase</keyword>
<evidence type="ECO:0000313" key="2">
    <source>
        <dbReference type="EMBL" id="RIV34820.1"/>
    </source>
</evidence>
<reference evidence="2 3" key="1">
    <citation type="submission" date="2018-08" db="EMBL/GenBank/DDBJ databases">
        <title>Proposal of Muricauda 72 sp.nov. and Muricauda NH166 sp.nov., isolated from seawater.</title>
        <authorList>
            <person name="Cheng H."/>
            <person name="Wu Y.-H."/>
            <person name="Guo L.-L."/>
            <person name="Xu X.-W."/>
        </authorList>
    </citation>
    <scope>NUCLEOTIDE SEQUENCE [LARGE SCALE GENOMIC DNA]</scope>
    <source>
        <strain evidence="2 3">KCTC 22173</strain>
    </source>
</reference>
<sequence>MLGLCRENFKTSIMKNRKLLFGILFLGLLASSCYTEVIVEDDFIEESPINTALVLESHDLWYVDVNETRGNGEVPFLQRAFTISFDRGIVYANNNLSGLGKTGNGLGIDVGAYSTYSGQVEIDHDLDGLWLMEVFALDNNTLELYDPRSDTSYVLEGYQRNNFDYDMVFYDNIHYFLQEYQVWEKTYTSEVGALNEFDEENYLQFFDAGSGYFRSSVDATSIPLNNIQWDYEGDYEVYDVANDATLKTLTLDYDFLGNDYFELYVINDSTIELYHVSSGTVYEFKGRGYIQYLKSSDGTGKKRSKTKNPVMDVTRQRNM</sequence>
<evidence type="ECO:0000313" key="3">
    <source>
        <dbReference type="Proteomes" id="UP000266067"/>
    </source>
</evidence>
<protein>
    <submittedName>
        <fullName evidence="2">Nicotinic acid mononucleotide adenyltransferase</fullName>
    </submittedName>
</protein>
<dbReference type="AlphaFoldDB" id="A0A3A1N783"/>
<proteinExistence type="predicted"/>
<feature type="region of interest" description="Disordered" evidence="1">
    <location>
        <begin position="296"/>
        <end position="319"/>
    </location>
</feature>
<comment type="caution">
    <text evidence="2">The sequence shown here is derived from an EMBL/GenBank/DDBJ whole genome shotgun (WGS) entry which is preliminary data.</text>
</comment>
<dbReference type="GO" id="GO:0016740">
    <property type="term" value="F:transferase activity"/>
    <property type="evidence" value="ECO:0007669"/>
    <property type="project" value="UniProtKB-KW"/>
</dbReference>
<accession>A0A3A1N783</accession>
<name>A0A3A1N783_9FLAO</name>